<dbReference type="SUPFAM" id="SSF52096">
    <property type="entry name" value="ClpP/crotonase"/>
    <property type="match status" value="1"/>
</dbReference>
<dbReference type="EC" id="3.1.2.4" evidence="2"/>
<dbReference type="InterPro" id="IPR029045">
    <property type="entry name" value="ClpP/crotonase-like_dom_sf"/>
</dbReference>
<evidence type="ECO:0000256" key="3">
    <source>
        <dbReference type="ARBA" id="ARBA00022801"/>
    </source>
</evidence>
<dbReference type="CDD" id="cd06558">
    <property type="entry name" value="crotonase-like"/>
    <property type="match status" value="1"/>
</dbReference>
<dbReference type="PANTHER" id="PTHR43176:SF3">
    <property type="entry name" value="3-HYDROXYISOBUTYRYL-COA HYDROLASE, MITOCHONDRIAL"/>
    <property type="match status" value="1"/>
</dbReference>
<evidence type="ECO:0000313" key="5">
    <source>
        <dbReference type="EMBL" id="GAA4811121.1"/>
    </source>
</evidence>
<keyword evidence="6" id="KW-1185">Reference proteome</keyword>
<evidence type="ECO:0000256" key="2">
    <source>
        <dbReference type="ARBA" id="ARBA00011915"/>
    </source>
</evidence>
<accession>A0ABP9CH67</accession>
<feature type="domain" description="Enoyl-CoA hydratase/isomerase" evidence="4">
    <location>
        <begin position="14"/>
        <end position="335"/>
    </location>
</feature>
<dbReference type="NCBIfam" id="NF004127">
    <property type="entry name" value="PRK05617.1"/>
    <property type="match status" value="1"/>
</dbReference>
<organism evidence="5 6">
    <name type="scientific">Tomitella cavernea</name>
    <dbReference type="NCBI Taxonomy" id="1387982"/>
    <lineage>
        <taxon>Bacteria</taxon>
        <taxon>Bacillati</taxon>
        <taxon>Actinomycetota</taxon>
        <taxon>Actinomycetes</taxon>
        <taxon>Mycobacteriales</taxon>
        <taxon>Tomitella</taxon>
    </lineage>
</organism>
<protein>
    <recommendedName>
        <fullName evidence="2">3-hydroxyisobutyryl-CoA hydrolase</fullName>
        <ecNumber evidence="2">3.1.2.4</ecNumber>
    </recommendedName>
</protein>
<evidence type="ECO:0000256" key="1">
    <source>
        <dbReference type="ARBA" id="ARBA00001709"/>
    </source>
</evidence>
<dbReference type="Proteomes" id="UP001500839">
    <property type="component" value="Unassembled WGS sequence"/>
</dbReference>
<dbReference type="InterPro" id="IPR032259">
    <property type="entry name" value="HIBYL-CoA-H"/>
</dbReference>
<keyword evidence="3" id="KW-0378">Hydrolase</keyword>
<dbReference type="PANTHER" id="PTHR43176">
    <property type="entry name" value="3-HYDROXYISOBUTYRYL-COA HYDROLASE-RELATED"/>
    <property type="match status" value="1"/>
</dbReference>
<gene>
    <name evidence="5" type="ORF">GCM10023353_14540</name>
</gene>
<dbReference type="RefSeq" id="WP_200172675.1">
    <property type="nucleotide sequence ID" value="NZ_BAABKQ010000001.1"/>
</dbReference>
<dbReference type="InterPro" id="IPR045004">
    <property type="entry name" value="ECH_dom"/>
</dbReference>
<proteinExistence type="predicted"/>
<reference evidence="6" key="1">
    <citation type="journal article" date="2019" name="Int. J. Syst. Evol. Microbiol.">
        <title>The Global Catalogue of Microorganisms (GCM) 10K type strain sequencing project: providing services to taxonomists for standard genome sequencing and annotation.</title>
        <authorList>
            <consortium name="The Broad Institute Genomics Platform"/>
            <consortium name="The Broad Institute Genome Sequencing Center for Infectious Disease"/>
            <person name="Wu L."/>
            <person name="Ma J."/>
        </authorList>
    </citation>
    <scope>NUCLEOTIDE SEQUENCE [LARGE SCALE GENOMIC DNA]</scope>
    <source>
        <strain evidence="6">JCM 18542</strain>
    </source>
</reference>
<comment type="caution">
    <text evidence="5">The sequence shown here is derived from an EMBL/GenBank/DDBJ whole genome shotgun (WGS) entry which is preliminary data.</text>
</comment>
<dbReference type="Gene3D" id="3.90.226.10">
    <property type="entry name" value="2-enoyl-CoA Hydratase, Chain A, domain 1"/>
    <property type="match status" value="1"/>
</dbReference>
<evidence type="ECO:0000259" key="4">
    <source>
        <dbReference type="Pfam" id="PF16113"/>
    </source>
</evidence>
<evidence type="ECO:0000313" key="6">
    <source>
        <dbReference type="Proteomes" id="UP001500839"/>
    </source>
</evidence>
<comment type="catalytic activity">
    <reaction evidence="1">
        <text>3-hydroxy-2-methylpropanoyl-CoA + H2O = 3-hydroxy-2-methylpropanoate + CoA + H(+)</text>
        <dbReference type="Rhea" id="RHEA:20888"/>
        <dbReference type="ChEBI" id="CHEBI:11805"/>
        <dbReference type="ChEBI" id="CHEBI:15377"/>
        <dbReference type="ChEBI" id="CHEBI:15378"/>
        <dbReference type="ChEBI" id="CHEBI:57287"/>
        <dbReference type="ChEBI" id="CHEBI:57340"/>
        <dbReference type="EC" id="3.1.2.4"/>
    </reaction>
</comment>
<dbReference type="EMBL" id="BAABKQ010000001">
    <property type="protein sequence ID" value="GAA4811121.1"/>
    <property type="molecule type" value="Genomic_DNA"/>
</dbReference>
<sequence>MSSYVESTIDGTVGQIVLNRPSALNALDTPMIRELYAVLVGWKDDDAVQTVLVRSASDKAFCAGGDIRSVRESVLADKNGEVYGFFSEEYRLNQLIADYPKPYVSLIDGVNMGGGLGISVHGAVRVVTERAMFAMPETAIGFIPDVGASWFLPRIPGAAGLYAGLTGARLNAGDALELGLATHFVPSAGLDAFAKSVVADGLEAALGTLDAAQAPESAIAAVRPAIDEAFAGYDLAVISQRVAQGDEPWRVAARKALASASPWSMSVSTELLRRGGKSATLEECLGRELRAAVKMTACPDFAEGVRAVLVDKDRNPAWTPAAIAEVSVDAVNEVFDSPI</sequence>
<name>A0ABP9CH67_9ACTN</name>
<dbReference type="Pfam" id="PF16113">
    <property type="entry name" value="ECH_2"/>
    <property type="match status" value="1"/>
</dbReference>